<dbReference type="EMBL" id="VSSQ01010068">
    <property type="protein sequence ID" value="MPM43343.1"/>
    <property type="molecule type" value="Genomic_DNA"/>
</dbReference>
<protein>
    <submittedName>
        <fullName evidence="1">Uncharacterized protein</fullName>
    </submittedName>
</protein>
<accession>A0A644ZXH8</accession>
<gene>
    <name evidence="1" type="ORF">SDC9_90016</name>
</gene>
<reference evidence="1" key="1">
    <citation type="submission" date="2019-08" db="EMBL/GenBank/DDBJ databases">
        <authorList>
            <person name="Kucharzyk K."/>
            <person name="Murdoch R.W."/>
            <person name="Higgins S."/>
            <person name="Loffler F."/>
        </authorList>
    </citation>
    <scope>NUCLEOTIDE SEQUENCE</scope>
</reference>
<proteinExistence type="predicted"/>
<dbReference type="AlphaFoldDB" id="A0A644ZXH8"/>
<evidence type="ECO:0000313" key="1">
    <source>
        <dbReference type="EMBL" id="MPM43343.1"/>
    </source>
</evidence>
<comment type="caution">
    <text evidence="1">The sequence shown here is derived from an EMBL/GenBank/DDBJ whole genome shotgun (WGS) entry which is preliminary data.</text>
</comment>
<name>A0A644ZXH8_9ZZZZ</name>
<organism evidence="1">
    <name type="scientific">bioreactor metagenome</name>
    <dbReference type="NCBI Taxonomy" id="1076179"/>
    <lineage>
        <taxon>unclassified sequences</taxon>
        <taxon>metagenomes</taxon>
        <taxon>ecological metagenomes</taxon>
    </lineage>
</organism>
<sequence>MIMSKYDELFKYMEAHRNITDLKCASKLTPIPKGMPKERGTFLRKSLFRQCIDMQCKKDPELQKLFIAAARELLFDKLFTDSDFENIEDFKPTEQQDIAMTIVKMLFGGLFEGLD</sequence>